<dbReference type="SUPFAM" id="SSF159245">
    <property type="entry name" value="AttH-like"/>
    <property type="match status" value="1"/>
</dbReference>
<evidence type="ECO:0008006" key="5">
    <source>
        <dbReference type="Google" id="ProtNLM"/>
    </source>
</evidence>
<name>A0AAN8A035_9PEZI</name>
<feature type="domain" description="Diels-Alderase N-terminal" evidence="1">
    <location>
        <begin position="27"/>
        <end position="215"/>
    </location>
</feature>
<accession>A0AAN8A035</accession>
<comment type="caution">
    <text evidence="3">The sequence shown here is derived from an EMBL/GenBank/DDBJ whole genome shotgun (WGS) entry which is preliminary data.</text>
</comment>
<feature type="domain" description="AsqO/PenF-like C-terminal" evidence="2">
    <location>
        <begin position="225"/>
        <end position="356"/>
    </location>
</feature>
<evidence type="ECO:0000313" key="3">
    <source>
        <dbReference type="EMBL" id="KAK5695552.1"/>
    </source>
</evidence>
<reference evidence="3" key="1">
    <citation type="submission" date="2023-08" db="EMBL/GenBank/DDBJ databases">
        <title>Black Yeasts Isolated from many extreme environments.</title>
        <authorList>
            <person name="Coleine C."/>
            <person name="Stajich J.E."/>
            <person name="Selbmann L."/>
        </authorList>
    </citation>
    <scope>NUCLEOTIDE SEQUENCE</scope>
    <source>
        <strain evidence="3">CCFEE 5810</strain>
    </source>
</reference>
<gene>
    <name evidence="3" type="ORF">LTR97_009062</name>
</gene>
<dbReference type="AlphaFoldDB" id="A0AAN8A035"/>
<evidence type="ECO:0000313" key="4">
    <source>
        <dbReference type="Proteomes" id="UP001310594"/>
    </source>
</evidence>
<evidence type="ECO:0000259" key="2">
    <source>
        <dbReference type="Pfam" id="PF25581"/>
    </source>
</evidence>
<sequence>MPYEPAEITTYLNSTILTTPSTAEFTYPGTGLDGPKVHPVNGTNFDWWYFDAVSDDLPNGDLSSVIIVFYTLSQTAFFGQRQNDSVLAVSIAGTLRDGTRNYINLQPDEATITRLGDSSTGQWGFGPNNASWSSSPDLRTWVVTFNNEIVNGSLTMTSIAPPHLPCGLPTPLATELIIPNVGWANAVPDALTSVDFTINGSSLQFSGAGYHDKNWGDQPLFDVEDYWYWGHGRLGPYSIVWFDAGSLVDGEEHFSAYVARDGRMISGSCVAGESVIARPWGNQTVVPLHPPTNGSAPAEGFEIVFAEVEGKEMRVNVTNVVSLTPLGAPIARWTGTMEGGFEGERVWTGVALYEEILG</sequence>
<dbReference type="Pfam" id="PF24137">
    <property type="entry name" value="DA_N"/>
    <property type="match status" value="1"/>
</dbReference>
<evidence type="ECO:0000259" key="1">
    <source>
        <dbReference type="Pfam" id="PF24137"/>
    </source>
</evidence>
<protein>
    <recommendedName>
        <fullName evidence="5">AttH domain-containing protein</fullName>
    </recommendedName>
</protein>
<organism evidence="3 4">
    <name type="scientific">Elasticomyces elasticus</name>
    <dbReference type="NCBI Taxonomy" id="574655"/>
    <lineage>
        <taxon>Eukaryota</taxon>
        <taxon>Fungi</taxon>
        <taxon>Dikarya</taxon>
        <taxon>Ascomycota</taxon>
        <taxon>Pezizomycotina</taxon>
        <taxon>Dothideomycetes</taxon>
        <taxon>Dothideomycetidae</taxon>
        <taxon>Mycosphaerellales</taxon>
        <taxon>Teratosphaeriaceae</taxon>
        <taxon>Elasticomyces</taxon>
    </lineage>
</organism>
<dbReference type="InterPro" id="IPR056402">
    <property type="entry name" value="DA_N"/>
</dbReference>
<dbReference type="Pfam" id="PF25581">
    <property type="entry name" value="AsqO_C"/>
    <property type="match status" value="1"/>
</dbReference>
<proteinExistence type="predicted"/>
<dbReference type="InterPro" id="IPR057722">
    <property type="entry name" value="AsqO/PenF-like_C"/>
</dbReference>
<dbReference type="Proteomes" id="UP001310594">
    <property type="component" value="Unassembled WGS sequence"/>
</dbReference>
<dbReference type="EMBL" id="JAVRQU010000014">
    <property type="protein sequence ID" value="KAK5695552.1"/>
    <property type="molecule type" value="Genomic_DNA"/>
</dbReference>